<keyword evidence="2" id="KW-1185">Reference proteome</keyword>
<comment type="caution">
    <text evidence="1">The sequence shown here is derived from an EMBL/GenBank/DDBJ whole genome shotgun (WGS) entry which is preliminary data.</text>
</comment>
<feature type="non-terminal residue" evidence="1">
    <location>
        <position position="1"/>
    </location>
</feature>
<proteinExistence type="predicted"/>
<protein>
    <submittedName>
        <fullName evidence="1">204_t:CDS:1</fullName>
    </submittedName>
</protein>
<reference evidence="1" key="1">
    <citation type="submission" date="2021-06" db="EMBL/GenBank/DDBJ databases">
        <authorList>
            <person name="Kallberg Y."/>
            <person name="Tangrot J."/>
            <person name="Rosling A."/>
        </authorList>
    </citation>
    <scope>NUCLEOTIDE SEQUENCE</scope>
    <source>
        <strain evidence="1">87-6 pot B 2015</strain>
    </source>
</reference>
<dbReference type="AlphaFoldDB" id="A0A9N9I3G6"/>
<name>A0A9N9I3G6_FUNMO</name>
<gene>
    <name evidence="1" type="ORF">FMOSSE_LOCUS14910</name>
</gene>
<sequence>DYLNNPNIYAQYITRRKVFHSKYKILALEHYSQNVKYVKNGQSAIQYQIPNEYIIKTEVANQMLYCETKYTLANKVLYTITWKEGRAKWIVSSKQSATGVVNAFLKKINRENSQISGIHIFGFNIEILHQARIKQSKKSSTAKAIVNKRKRPLNEMQLVS</sequence>
<evidence type="ECO:0000313" key="1">
    <source>
        <dbReference type="EMBL" id="CAG8719842.1"/>
    </source>
</evidence>
<dbReference type="Proteomes" id="UP000789375">
    <property type="component" value="Unassembled WGS sequence"/>
</dbReference>
<evidence type="ECO:0000313" key="2">
    <source>
        <dbReference type="Proteomes" id="UP000789375"/>
    </source>
</evidence>
<organism evidence="1 2">
    <name type="scientific">Funneliformis mosseae</name>
    <name type="common">Endomycorrhizal fungus</name>
    <name type="synonym">Glomus mosseae</name>
    <dbReference type="NCBI Taxonomy" id="27381"/>
    <lineage>
        <taxon>Eukaryota</taxon>
        <taxon>Fungi</taxon>
        <taxon>Fungi incertae sedis</taxon>
        <taxon>Mucoromycota</taxon>
        <taxon>Glomeromycotina</taxon>
        <taxon>Glomeromycetes</taxon>
        <taxon>Glomerales</taxon>
        <taxon>Glomeraceae</taxon>
        <taxon>Funneliformis</taxon>
    </lineage>
</organism>
<accession>A0A9N9I3G6</accession>
<dbReference type="EMBL" id="CAJVPP010013115">
    <property type="protein sequence ID" value="CAG8719842.1"/>
    <property type="molecule type" value="Genomic_DNA"/>
</dbReference>